<keyword evidence="1" id="KW-0378">Hydrolase</keyword>
<organism evidence="1 2">
    <name type="scientific">Metabacillus hrfriensis</name>
    <dbReference type="NCBI Taxonomy" id="3048891"/>
    <lineage>
        <taxon>Bacteria</taxon>
        <taxon>Bacillati</taxon>
        <taxon>Bacillota</taxon>
        <taxon>Bacilli</taxon>
        <taxon>Bacillales</taxon>
        <taxon>Bacillaceae</taxon>
        <taxon>Metabacillus</taxon>
    </lineage>
</organism>
<sequence length="821" mass="94579">MKELTLEKKKQALKTKDQTLHMIGNAHLDPVWLWQWQEGFQETKATFRSALDRMKEYDDFVFTSSSAANYEWIENNEPEMFEEIKERIKQGRWEIVGGWWVQPDCNIPGGESFVRQGLYGQHYFKEKFGVTAKVGYNVDSFGHHGMLPQILKKSGMDQYIFMRPSPQEKGLPNRLFWWESDDGSRVLTYRIPFEYCTWGKELDQHVRRTAGEIRAPFNDLMCFYGVGNHGGGPTKENIESISRLNDDSDFPKLVLSTPNRFFEEVLEKNLPFPIVHDDFQHHASGCYAVHSGIKKWNREAENLLSSAEKFSAIANWTTGQKYPFDYNLAWKNVLFNQFHDILAGTSLEAAYEDARNMHGEAMSIVSRGLNYAIQSLSWRINIEEEEGMKPIVVFNPHSWSSKVNVELEVGGLKPTDILVDDERNQVAMQTVQSWATSGGRYRISFMADLPPLGYRVYKIVKQNSEHTFPTIKANDHLLENENYRVEIDPKTGFVTSLYDKNKNLELLDGPAARPVVINDKSDTWSHNVLQYKEEIGVFTAKSVQRVEHGPVKSVIRVVSEYGKSTLIQDFVMYREKNQIDVSVTLNWQEQFKMLKLKFPVNLVFRKGTYEIPYGHIVRECNGEEEPGQSWIDLSGTHQPTGEMYGLSLLNDGKYSFDIHNKEMSITVLRSPIYAHHDPLIPQEEGHYSFIDQGIQKFTYSLFPHEGNWETAGTVQRAAELNQKPTSIIETYHSGVLPQKDSFLSVDVDNVIVSVIKKAEENDDIIIRCYESTNRAAEAKIELPKWNRTIVTGFKPCEIKTFRIPKDRNQPVIETNLLEWTE</sequence>
<reference evidence="2" key="1">
    <citation type="journal article" date="2025" name="Aquaculture">
        <title>Assessment of the bioflocculant production and safety properties of Metabacillus hrfriensis sp. nov. based on phenotypic and whole-genome sequencing analysis.</title>
        <authorList>
            <person name="Zhang R."/>
            <person name="Zhao Z."/>
            <person name="Luo L."/>
            <person name="Wang S."/>
            <person name="Guo K."/>
            <person name="Xu W."/>
        </authorList>
    </citation>
    <scope>NUCLEOTIDE SEQUENCE [LARGE SCALE GENOMIC DNA]</scope>
    <source>
        <strain evidence="2">CT-WN-B3</strain>
    </source>
</reference>
<keyword evidence="2" id="KW-1185">Reference proteome</keyword>
<accession>A0ACD4R6F1</accession>
<gene>
    <name evidence="1" type="ORF">QLQ22_15120</name>
</gene>
<dbReference type="EMBL" id="CP126116">
    <property type="protein sequence ID" value="WHZ56039.1"/>
    <property type="molecule type" value="Genomic_DNA"/>
</dbReference>
<proteinExistence type="predicted"/>
<evidence type="ECO:0000313" key="1">
    <source>
        <dbReference type="EMBL" id="WHZ56039.1"/>
    </source>
</evidence>
<name>A0ACD4R6F1_9BACI</name>
<evidence type="ECO:0000313" key="2">
    <source>
        <dbReference type="Proteomes" id="UP001226091"/>
    </source>
</evidence>
<protein>
    <submittedName>
        <fullName evidence="1">Glycoside hydrolase family 38 C-terminal domain-containing protein</fullName>
    </submittedName>
</protein>
<dbReference type="Proteomes" id="UP001226091">
    <property type="component" value="Chromosome"/>
</dbReference>